<organism evidence="3 4">
    <name type="scientific">Thorsellia kenyensis</name>
    <dbReference type="NCBI Taxonomy" id="1549888"/>
    <lineage>
        <taxon>Bacteria</taxon>
        <taxon>Pseudomonadati</taxon>
        <taxon>Pseudomonadota</taxon>
        <taxon>Gammaproteobacteria</taxon>
        <taxon>Enterobacterales</taxon>
        <taxon>Thorselliaceae</taxon>
        <taxon>Thorsellia</taxon>
    </lineage>
</organism>
<dbReference type="InterPro" id="IPR036388">
    <property type="entry name" value="WH-like_DNA-bd_sf"/>
</dbReference>
<proteinExistence type="inferred from homology"/>
<dbReference type="SUPFAM" id="SSF53067">
    <property type="entry name" value="Actin-like ATPase domain"/>
    <property type="match status" value="1"/>
</dbReference>
<accession>A0ABV6CC51</accession>
<dbReference type="InterPro" id="IPR049874">
    <property type="entry name" value="ROK_cs"/>
</dbReference>
<dbReference type="InterPro" id="IPR000600">
    <property type="entry name" value="ROK"/>
</dbReference>
<dbReference type="EMBL" id="JBHLXE010000105">
    <property type="protein sequence ID" value="MFC0180555.1"/>
    <property type="molecule type" value="Genomic_DNA"/>
</dbReference>
<dbReference type="Gene3D" id="3.30.420.40">
    <property type="match status" value="2"/>
</dbReference>
<name>A0ABV6CC51_9GAMM</name>
<dbReference type="RefSeq" id="WP_385877676.1">
    <property type="nucleotide sequence ID" value="NZ_JBHLXE010000105.1"/>
</dbReference>
<dbReference type="PROSITE" id="PS01125">
    <property type="entry name" value="ROK"/>
    <property type="match status" value="1"/>
</dbReference>
<sequence length="408" mass="45110">MILPASYTPVLGHFDLVKRLNYAAVYQVLDKEGPIARIQLSQKSQLAPASITKIIRSFEHIGLINEIEHQVSTGGRRPVSLELASENFHVIGVRLGRDNLDIGLYTLNAKLLVKKNHALIYEDLVSLEEFLVHSLETFILENSHIIKRKIAISVTMPGIIGDVVYYLPHLAVNKWDLVSKLSSHFDCQIYIGNHVRSLALAEHYFGSTQDVRDSILISIHHGVGAGIILNGEILLGQKGNLAEIGHIQIDPLGPKCHCGQFGCLETVVANKTIKEKVARLLDEGADTLLTRDMSITQISSLAIKNDKIAMNIIKEAGNNLGKVIAILINLLNPQKIVITGELIQAEALLLSSIQRVVEKESLDNFNKSTEISIAELRHDSTLGAFALVKRRLLNGELLSQLIEMKKTY</sequence>
<protein>
    <submittedName>
        <fullName evidence="3">ROK family protein</fullName>
    </submittedName>
</protein>
<evidence type="ECO:0000313" key="3">
    <source>
        <dbReference type="EMBL" id="MFC0180555.1"/>
    </source>
</evidence>
<dbReference type="PANTHER" id="PTHR18964">
    <property type="entry name" value="ROK (REPRESSOR, ORF, KINASE) FAMILY"/>
    <property type="match status" value="1"/>
</dbReference>
<keyword evidence="4" id="KW-1185">Reference proteome</keyword>
<comment type="similarity">
    <text evidence="1">Belongs to the ROK (NagC/XylR) family.</text>
</comment>
<evidence type="ECO:0000256" key="2">
    <source>
        <dbReference type="ARBA" id="ARBA00023277"/>
    </source>
</evidence>
<dbReference type="Gene3D" id="1.10.10.10">
    <property type="entry name" value="Winged helix-like DNA-binding domain superfamily/Winged helix DNA-binding domain"/>
    <property type="match status" value="1"/>
</dbReference>
<comment type="caution">
    <text evidence="3">The sequence shown here is derived from an EMBL/GenBank/DDBJ whole genome shotgun (WGS) entry which is preliminary data.</text>
</comment>
<dbReference type="Proteomes" id="UP001589758">
    <property type="component" value="Unassembled WGS sequence"/>
</dbReference>
<evidence type="ECO:0000256" key="1">
    <source>
        <dbReference type="ARBA" id="ARBA00006479"/>
    </source>
</evidence>
<dbReference type="Pfam" id="PF00480">
    <property type="entry name" value="ROK"/>
    <property type="match status" value="1"/>
</dbReference>
<reference evidence="3 4" key="1">
    <citation type="submission" date="2024-09" db="EMBL/GenBank/DDBJ databases">
        <authorList>
            <person name="Sun Q."/>
            <person name="Mori K."/>
        </authorList>
    </citation>
    <scope>NUCLEOTIDE SEQUENCE [LARGE SCALE GENOMIC DNA]</scope>
    <source>
        <strain evidence="3 4">CCM 8545</strain>
    </source>
</reference>
<dbReference type="PANTHER" id="PTHR18964:SF175">
    <property type="entry name" value="N-ACETYLGLUCOSAMINE REPRESSOR"/>
    <property type="match status" value="1"/>
</dbReference>
<evidence type="ECO:0000313" key="4">
    <source>
        <dbReference type="Proteomes" id="UP001589758"/>
    </source>
</evidence>
<dbReference type="InterPro" id="IPR043129">
    <property type="entry name" value="ATPase_NBD"/>
</dbReference>
<keyword evidence="2" id="KW-0119">Carbohydrate metabolism</keyword>
<dbReference type="InterPro" id="IPR036390">
    <property type="entry name" value="WH_DNA-bd_sf"/>
</dbReference>
<dbReference type="SUPFAM" id="SSF46785">
    <property type="entry name" value="Winged helix' DNA-binding domain"/>
    <property type="match status" value="1"/>
</dbReference>
<gene>
    <name evidence="3" type="ORF">ACFFIT_10765</name>
</gene>